<gene>
    <name evidence="1" type="ORF">JVT61DRAFT_12974</name>
</gene>
<name>A0A8I2YW20_9AGAM</name>
<dbReference type="EMBL" id="JAGFBS010000006">
    <property type="protein sequence ID" value="KAG6378702.1"/>
    <property type="molecule type" value="Genomic_DNA"/>
</dbReference>
<dbReference type="GO" id="GO:0017183">
    <property type="term" value="P:protein histidyl modification to diphthamide"/>
    <property type="evidence" value="ECO:0007669"/>
    <property type="project" value="TreeGrafter"/>
</dbReference>
<sequence length="55" mass="5991">MKYVALLSGGKDSCFNLLHCQRNHHQILAAATLSPHSGKGTFVLTNRRLCSLAIP</sequence>
<comment type="caution">
    <text evidence="1">The sequence shown here is derived from an EMBL/GenBank/DDBJ whole genome shotgun (WGS) entry which is preliminary data.</text>
</comment>
<dbReference type="SUPFAM" id="SSF52402">
    <property type="entry name" value="Adenine nucleotide alpha hydrolases-like"/>
    <property type="match status" value="1"/>
</dbReference>
<evidence type="ECO:0000313" key="1">
    <source>
        <dbReference type="EMBL" id="KAG6378702.1"/>
    </source>
</evidence>
<dbReference type="PANTHER" id="PTHR12196">
    <property type="entry name" value="DOMAIN OF UNKNOWN FUNCTION 71 DUF71 -CONTAINING PROTEIN"/>
    <property type="match status" value="1"/>
</dbReference>
<dbReference type="Gene3D" id="3.40.50.620">
    <property type="entry name" value="HUPs"/>
    <property type="match status" value="1"/>
</dbReference>
<dbReference type="InterPro" id="IPR030662">
    <property type="entry name" value="DPH6/MJ0570"/>
</dbReference>
<dbReference type="InterPro" id="IPR014729">
    <property type="entry name" value="Rossmann-like_a/b/a_fold"/>
</dbReference>
<keyword evidence="2" id="KW-1185">Reference proteome</keyword>
<proteinExistence type="predicted"/>
<dbReference type="AlphaFoldDB" id="A0A8I2YW20"/>
<protein>
    <recommendedName>
        <fullName evidence="3">Diphthine--ammonia ligase</fullName>
    </recommendedName>
</protein>
<dbReference type="GO" id="GO:0017178">
    <property type="term" value="F:diphthine-ammonia ligase activity"/>
    <property type="evidence" value="ECO:0007669"/>
    <property type="project" value="TreeGrafter"/>
</dbReference>
<dbReference type="OrthoDB" id="686384at2759"/>
<organism evidence="1 2">
    <name type="scientific">Boletus reticuloceps</name>
    <dbReference type="NCBI Taxonomy" id="495285"/>
    <lineage>
        <taxon>Eukaryota</taxon>
        <taxon>Fungi</taxon>
        <taxon>Dikarya</taxon>
        <taxon>Basidiomycota</taxon>
        <taxon>Agaricomycotina</taxon>
        <taxon>Agaricomycetes</taxon>
        <taxon>Agaricomycetidae</taxon>
        <taxon>Boletales</taxon>
        <taxon>Boletineae</taxon>
        <taxon>Boletaceae</taxon>
        <taxon>Boletoideae</taxon>
        <taxon>Boletus</taxon>
    </lineage>
</organism>
<dbReference type="PANTHER" id="PTHR12196:SF2">
    <property type="entry name" value="DIPHTHINE--AMMONIA LIGASE"/>
    <property type="match status" value="1"/>
</dbReference>
<accession>A0A8I2YW20</accession>
<reference evidence="1" key="1">
    <citation type="submission" date="2021-03" db="EMBL/GenBank/DDBJ databases">
        <title>Evolutionary innovations through gain and loss of genes in the ectomycorrhizal Boletales.</title>
        <authorList>
            <person name="Wu G."/>
            <person name="Miyauchi S."/>
            <person name="Morin E."/>
            <person name="Yang Z.-L."/>
            <person name="Xu J."/>
            <person name="Martin F.M."/>
        </authorList>
    </citation>
    <scope>NUCLEOTIDE SEQUENCE</scope>
    <source>
        <strain evidence="1">BR01</strain>
    </source>
</reference>
<evidence type="ECO:0000313" key="2">
    <source>
        <dbReference type="Proteomes" id="UP000683000"/>
    </source>
</evidence>
<dbReference type="Proteomes" id="UP000683000">
    <property type="component" value="Unassembled WGS sequence"/>
</dbReference>
<evidence type="ECO:0008006" key="3">
    <source>
        <dbReference type="Google" id="ProtNLM"/>
    </source>
</evidence>